<evidence type="ECO:0000313" key="3">
    <source>
        <dbReference type="EMBL" id="KAH3779248.1"/>
    </source>
</evidence>
<dbReference type="OrthoDB" id="6273946at2759"/>
<sequence>MYDTLNNLMTKFSKETTELRDDLLREVKRMDDSKEKEPEFKNASIQVKSLVQRLGALTNNFTSHVTQCVSRIESDMMIIQGVCNTSGTRNDVHPKPTSCDDVDKSGVHTIYPDFKPSGLEVYCEIDQGKAWLVIQRRKYGTVDFYRSWEEYKTGFGNVSGDFWLGNEFLHHLTKYKSRQLLIDMETFEGKKAYAMYDEFGLSSEAGKYKLSIKGFNGDVQDRLTMHTGKMFSTNDADNDDTSTRCCSCIYRGGWWFTDCFDSHLNGKYYYKHETVPSPHGIWWFGFESSLRYVAMKLH</sequence>
<proteinExistence type="predicted"/>
<dbReference type="InterPro" id="IPR014716">
    <property type="entry name" value="Fibrinogen_a/b/g_C_1"/>
</dbReference>
<evidence type="ECO:0000259" key="2">
    <source>
        <dbReference type="PROSITE" id="PS51406"/>
    </source>
</evidence>
<dbReference type="EMBL" id="JAIWYP010000008">
    <property type="protein sequence ID" value="KAH3779248.1"/>
    <property type="molecule type" value="Genomic_DNA"/>
</dbReference>
<dbReference type="InterPro" id="IPR050373">
    <property type="entry name" value="Fibrinogen_C-term_domain"/>
</dbReference>
<evidence type="ECO:0000256" key="1">
    <source>
        <dbReference type="ARBA" id="ARBA00023157"/>
    </source>
</evidence>
<reference evidence="3" key="1">
    <citation type="journal article" date="2019" name="bioRxiv">
        <title>The Genome of the Zebra Mussel, Dreissena polymorpha: A Resource for Invasive Species Research.</title>
        <authorList>
            <person name="McCartney M.A."/>
            <person name="Auch B."/>
            <person name="Kono T."/>
            <person name="Mallez S."/>
            <person name="Zhang Y."/>
            <person name="Obille A."/>
            <person name="Becker A."/>
            <person name="Abrahante J.E."/>
            <person name="Garbe J."/>
            <person name="Badalamenti J.P."/>
            <person name="Herman A."/>
            <person name="Mangelson H."/>
            <person name="Liachko I."/>
            <person name="Sullivan S."/>
            <person name="Sone E.D."/>
            <person name="Koren S."/>
            <person name="Silverstein K.A.T."/>
            <person name="Beckman K.B."/>
            <person name="Gohl D.M."/>
        </authorList>
    </citation>
    <scope>NUCLEOTIDE SEQUENCE</scope>
    <source>
        <strain evidence="3">Duluth1</strain>
        <tissue evidence="3">Whole animal</tissue>
    </source>
</reference>
<dbReference type="InterPro" id="IPR020837">
    <property type="entry name" value="Fibrinogen_CS"/>
</dbReference>
<dbReference type="InterPro" id="IPR002181">
    <property type="entry name" value="Fibrinogen_a/b/g_C_dom"/>
</dbReference>
<feature type="domain" description="Fibrinogen C-terminal" evidence="2">
    <location>
        <begin position="90"/>
        <end position="298"/>
    </location>
</feature>
<accession>A0A9D4EH63</accession>
<dbReference type="SUPFAM" id="SSF56496">
    <property type="entry name" value="Fibrinogen C-terminal domain-like"/>
    <property type="match status" value="1"/>
</dbReference>
<dbReference type="PROSITE" id="PS51406">
    <property type="entry name" value="FIBRINOGEN_C_2"/>
    <property type="match status" value="1"/>
</dbReference>
<dbReference type="Gene3D" id="3.90.215.10">
    <property type="entry name" value="Gamma Fibrinogen, chain A, domain 1"/>
    <property type="match status" value="1"/>
</dbReference>
<dbReference type="PROSITE" id="PS00514">
    <property type="entry name" value="FIBRINOGEN_C_1"/>
    <property type="match status" value="1"/>
</dbReference>
<dbReference type="CDD" id="cd00087">
    <property type="entry name" value="FReD"/>
    <property type="match status" value="1"/>
</dbReference>
<name>A0A9D4EH63_DREPO</name>
<comment type="caution">
    <text evidence="3">The sequence shown here is derived from an EMBL/GenBank/DDBJ whole genome shotgun (WGS) entry which is preliminary data.</text>
</comment>
<dbReference type="AlphaFoldDB" id="A0A9D4EH63"/>
<evidence type="ECO:0000313" key="4">
    <source>
        <dbReference type="Proteomes" id="UP000828390"/>
    </source>
</evidence>
<dbReference type="SMART" id="SM00186">
    <property type="entry name" value="FBG"/>
    <property type="match status" value="1"/>
</dbReference>
<organism evidence="3 4">
    <name type="scientific">Dreissena polymorpha</name>
    <name type="common">Zebra mussel</name>
    <name type="synonym">Mytilus polymorpha</name>
    <dbReference type="NCBI Taxonomy" id="45954"/>
    <lineage>
        <taxon>Eukaryota</taxon>
        <taxon>Metazoa</taxon>
        <taxon>Spiralia</taxon>
        <taxon>Lophotrochozoa</taxon>
        <taxon>Mollusca</taxon>
        <taxon>Bivalvia</taxon>
        <taxon>Autobranchia</taxon>
        <taxon>Heteroconchia</taxon>
        <taxon>Euheterodonta</taxon>
        <taxon>Imparidentia</taxon>
        <taxon>Neoheterodontei</taxon>
        <taxon>Myida</taxon>
        <taxon>Dreissenoidea</taxon>
        <taxon>Dreissenidae</taxon>
        <taxon>Dreissena</taxon>
    </lineage>
</organism>
<reference evidence="3" key="2">
    <citation type="submission" date="2020-11" db="EMBL/GenBank/DDBJ databases">
        <authorList>
            <person name="McCartney M.A."/>
            <person name="Auch B."/>
            <person name="Kono T."/>
            <person name="Mallez S."/>
            <person name="Becker A."/>
            <person name="Gohl D.M."/>
            <person name="Silverstein K.A.T."/>
            <person name="Koren S."/>
            <person name="Bechman K.B."/>
            <person name="Herman A."/>
            <person name="Abrahante J.E."/>
            <person name="Garbe J."/>
        </authorList>
    </citation>
    <scope>NUCLEOTIDE SEQUENCE</scope>
    <source>
        <strain evidence="3">Duluth1</strain>
        <tissue evidence="3">Whole animal</tissue>
    </source>
</reference>
<dbReference type="Pfam" id="PF00147">
    <property type="entry name" value="Fibrinogen_C"/>
    <property type="match status" value="1"/>
</dbReference>
<dbReference type="InterPro" id="IPR036056">
    <property type="entry name" value="Fibrinogen-like_C"/>
</dbReference>
<protein>
    <recommendedName>
        <fullName evidence="2">Fibrinogen C-terminal domain-containing protein</fullName>
    </recommendedName>
</protein>
<keyword evidence="4" id="KW-1185">Reference proteome</keyword>
<keyword evidence="1" id="KW-1015">Disulfide bond</keyword>
<dbReference type="GO" id="GO:0005615">
    <property type="term" value="C:extracellular space"/>
    <property type="evidence" value="ECO:0007669"/>
    <property type="project" value="TreeGrafter"/>
</dbReference>
<dbReference type="Proteomes" id="UP000828390">
    <property type="component" value="Unassembled WGS sequence"/>
</dbReference>
<dbReference type="PANTHER" id="PTHR19143">
    <property type="entry name" value="FIBRINOGEN/TENASCIN/ANGIOPOEITIN"/>
    <property type="match status" value="1"/>
</dbReference>
<gene>
    <name evidence="3" type="ORF">DPMN_157048</name>
</gene>